<feature type="compositionally biased region" description="Low complexity" evidence="2">
    <location>
        <begin position="406"/>
        <end position="419"/>
    </location>
</feature>
<name>A0A0G2ESD3_PHACM</name>
<dbReference type="AlphaFoldDB" id="A0A0G2ESD3"/>
<protein>
    <submittedName>
        <fullName evidence="4">Putative c-x8-c-x5-c-x3-h type zinc finger protein</fullName>
    </submittedName>
</protein>
<dbReference type="PROSITE" id="PS50103">
    <property type="entry name" value="ZF_C3H1"/>
    <property type="match status" value="1"/>
</dbReference>
<keyword evidence="1" id="KW-0862">Zinc</keyword>
<keyword evidence="5" id="KW-1185">Reference proteome</keyword>
<dbReference type="OrthoDB" id="4159639at2759"/>
<reference evidence="4 5" key="1">
    <citation type="submission" date="2015-05" db="EMBL/GenBank/DDBJ databases">
        <title>Distinctive expansion of gene families associated with plant cell wall degradation and secondary metabolism in the genomes of grapevine trunk pathogens.</title>
        <authorList>
            <person name="Lawrence D.P."/>
            <person name="Travadon R."/>
            <person name="Rolshausen P.E."/>
            <person name="Baumgartner K."/>
        </authorList>
    </citation>
    <scope>NUCLEOTIDE SEQUENCE [LARGE SCALE GENOMIC DNA]</scope>
    <source>
        <strain evidence="4">UCRPC4</strain>
    </source>
</reference>
<evidence type="ECO:0000313" key="5">
    <source>
        <dbReference type="Proteomes" id="UP000053317"/>
    </source>
</evidence>
<dbReference type="InterPro" id="IPR000571">
    <property type="entry name" value="Znf_CCCH"/>
</dbReference>
<comment type="caution">
    <text evidence="4">The sequence shown here is derived from an EMBL/GenBank/DDBJ whole genome shotgun (WGS) entry which is preliminary data.</text>
</comment>
<feature type="region of interest" description="Disordered" evidence="2">
    <location>
        <begin position="401"/>
        <end position="473"/>
    </location>
</feature>
<dbReference type="Proteomes" id="UP000053317">
    <property type="component" value="Unassembled WGS sequence"/>
</dbReference>
<keyword evidence="1" id="KW-0479">Metal-binding</keyword>
<evidence type="ECO:0000313" key="4">
    <source>
        <dbReference type="EMBL" id="KKY25071.1"/>
    </source>
</evidence>
<proteinExistence type="predicted"/>
<evidence type="ECO:0000256" key="2">
    <source>
        <dbReference type="SAM" id="MobiDB-lite"/>
    </source>
</evidence>
<feature type="compositionally biased region" description="Low complexity" evidence="2">
    <location>
        <begin position="128"/>
        <end position="137"/>
    </location>
</feature>
<feature type="zinc finger region" description="C3H1-type" evidence="1">
    <location>
        <begin position="166"/>
        <end position="195"/>
    </location>
</feature>
<gene>
    <name evidence="4" type="ORF">UCRPC4_g02128</name>
</gene>
<sequence>MTTLLQPQHFITRENGSIVPVVAVDELPPTVNLQNVPRMLQPHQTNGMTCLGSHTARHQKYVVEKEINPFPPSDKTLMGSAFAAPASVFPPIGRSQLCGPKSPPLTPKDDGQSASSCLGSTRSSPRISSVKSHSSDNSDPEFYNMQRMQKSQNRQFVRPEVLDMAPGRKEYCSYWLRHGECDYAQQGCLYKHEMPLDRDTLHKLGLKDIPKWYREEYGLASLQAGHISIGIEDRGRDRHNWRDQSVSAPSPLVENVTRDMANLSFSSKPNRPTIGRYTTRQALPWAVLNRSPYASPFPVAPRGPTQLPASHYRTRKTNIWDDPPDLLSTPNTSPFSAGRRFSKDLISLDDNESTFGGCGTLSNPSTPMIGTKGLTASMYAASSGKGVGRSTAFTGSAIAKINQNNSSSSPSSKSSSRSGGSRKSRATRSRKSIKAKALTAASVAGTSAAKTTPELEAKDDAKGSPTATATATAPTITLTPAAVTPPTIVTVPTLATISSPNQASVPIEAATIVTTPVLSAVADPSHVNSQAPA</sequence>
<feature type="compositionally biased region" description="Polar residues" evidence="2">
    <location>
        <begin position="112"/>
        <end position="127"/>
    </location>
</feature>
<dbReference type="GO" id="GO:0008270">
    <property type="term" value="F:zinc ion binding"/>
    <property type="evidence" value="ECO:0007669"/>
    <property type="project" value="UniProtKB-KW"/>
</dbReference>
<evidence type="ECO:0000256" key="1">
    <source>
        <dbReference type="PROSITE-ProRule" id="PRU00723"/>
    </source>
</evidence>
<feature type="region of interest" description="Disordered" evidence="2">
    <location>
        <begin position="94"/>
        <end position="142"/>
    </location>
</feature>
<feature type="compositionally biased region" description="Basic residues" evidence="2">
    <location>
        <begin position="420"/>
        <end position="434"/>
    </location>
</feature>
<reference evidence="4 5" key="2">
    <citation type="submission" date="2015-05" db="EMBL/GenBank/DDBJ databases">
        <authorList>
            <person name="Morales-Cruz A."/>
            <person name="Amrine K.C."/>
            <person name="Cantu D."/>
        </authorList>
    </citation>
    <scope>NUCLEOTIDE SEQUENCE [LARGE SCALE GENOMIC DNA]</scope>
    <source>
        <strain evidence="4">UCRPC4</strain>
    </source>
</reference>
<organism evidence="4 5">
    <name type="scientific">Phaeomoniella chlamydospora</name>
    <name type="common">Phaeoacremonium chlamydosporum</name>
    <dbReference type="NCBI Taxonomy" id="158046"/>
    <lineage>
        <taxon>Eukaryota</taxon>
        <taxon>Fungi</taxon>
        <taxon>Dikarya</taxon>
        <taxon>Ascomycota</taxon>
        <taxon>Pezizomycotina</taxon>
        <taxon>Eurotiomycetes</taxon>
        <taxon>Chaetothyriomycetidae</taxon>
        <taxon>Phaeomoniellales</taxon>
        <taxon>Phaeomoniellaceae</taxon>
        <taxon>Phaeomoniella</taxon>
    </lineage>
</organism>
<dbReference type="EMBL" id="LCWF01000050">
    <property type="protein sequence ID" value="KKY25071.1"/>
    <property type="molecule type" value="Genomic_DNA"/>
</dbReference>
<accession>A0A0G2ESD3</accession>
<keyword evidence="1" id="KW-0863">Zinc-finger</keyword>
<evidence type="ECO:0000259" key="3">
    <source>
        <dbReference type="PROSITE" id="PS50103"/>
    </source>
</evidence>
<feature type="domain" description="C3H1-type" evidence="3">
    <location>
        <begin position="166"/>
        <end position="195"/>
    </location>
</feature>
<feature type="compositionally biased region" description="Basic and acidic residues" evidence="2">
    <location>
        <begin position="453"/>
        <end position="462"/>
    </location>
</feature>